<dbReference type="Gene3D" id="3.30.70.100">
    <property type="match status" value="1"/>
</dbReference>
<name>A0ABV7Q547_9ACTN</name>
<dbReference type="SUPFAM" id="SSF54909">
    <property type="entry name" value="Dimeric alpha+beta barrel"/>
    <property type="match status" value="1"/>
</dbReference>
<evidence type="ECO:0000256" key="1">
    <source>
        <dbReference type="SAM" id="MobiDB-lite"/>
    </source>
</evidence>
<protein>
    <submittedName>
        <fullName evidence="2">Antibiotic biosynthesis monooxygenase</fullName>
    </submittedName>
</protein>
<proteinExistence type="predicted"/>
<keyword evidence="3" id="KW-1185">Reference proteome</keyword>
<feature type="compositionally biased region" description="Basic and acidic residues" evidence="1">
    <location>
        <begin position="105"/>
        <end position="129"/>
    </location>
</feature>
<keyword evidence="2" id="KW-0560">Oxidoreductase</keyword>
<evidence type="ECO:0000313" key="2">
    <source>
        <dbReference type="EMBL" id="MFC3494878.1"/>
    </source>
</evidence>
<evidence type="ECO:0000313" key="3">
    <source>
        <dbReference type="Proteomes" id="UP001595712"/>
    </source>
</evidence>
<dbReference type="Proteomes" id="UP001595712">
    <property type="component" value="Unassembled WGS sequence"/>
</dbReference>
<dbReference type="InterPro" id="IPR011008">
    <property type="entry name" value="Dimeric_a/b-barrel"/>
</dbReference>
<dbReference type="GO" id="GO:0004497">
    <property type="term" value="F:monooxygenase activity"/>
    <property type="evidence" value="ECO:0007669"/>
    <property type="project" value="UniProtKB-KW"/>
</dbReference>
<dbReference type="EMBL" id="JBHRWO010000021">
    <property type="protein sequence ID" value="MFC3494878.1"/>
    <property type="molecule type" value="Genomic_DNA"/>
</dbReference>
<feature type="region of interest" description="Disordered" evidence="1">
    <location>
        <begin position="99"/>
        <end position="129"/>
    </location>
</feature>
<dbReference type="RefSeq" id="WP_387979019.1">
    <property type="nucleotide sequence ID" value="NZ_JBHRWO010000021.1"/>
</dbReference>
<organism evidence="2 3">
    <name type="scientific">Glycomyces rhizosphaerae</name>
    <dbReference type="NCBI Taxonomy" id="2054422"/>
    <lineage>
        <taxon>Bacteria</taxon>
        <taxon>Bacillati</taxon>
        <taxon>Actinomycetota</taxon>
        <taxon>Actinomycetes</taxon>
        <taxon>Glycomycetales</taxon>
        <taxon>Glycomycetaceae</taxon>
        <taxon>Glycomyces</taxon>
    </lineage>
</organism>
<comment type="caution">
    <text evidence="2">The sequence shown here is derived from an EMBL/GenBank/DDBJ whole genome shotgun (WGS) entry which is preliminary data.</text>
</comment>
<gene>
    <name evidence="2" type="ORF">ACFO8M_20520</name>
</gene>
<keyword evidence="2" id="KW-0503">Monooxygenase</keyword>
<sequence>MLVVYRFAVTEDETESFARDAEGALAALASCQGYLRGGLGRALDSFGDGEDATWMLWTEWSDVGSYRRALSNFQVKMSTPLLSRALPEASGFEVLAECAPGGEPQRTDSDRTADPAGAVEDRARRETAR</sequence>
<accession>A0ABV7Q547</accession>
<reference evidence="3" key="1">
    <citation type="journal article" date="2019" name="Int. J. Syst. Evol. Microbiol.">
        <title>The Global Catalogue of Microorganisms (GCM) 10K type strain sequencing project: providing services to taxonomists for standard genome sequencing and annotation.</title>
        <authorList>
            <consortium name="The Broad Institute Genomics Platform"/>
            <consortium name="The Broad Institute Genome Sequencing Center for Infectious Disease"/>
            <person name="Wu L."/>
            <person name="Ma J."/>
        </authorList>
    </citation>
    <scope>NUCLEOTIDE SEQUENCE [LARGE SCALE GENOMIC DNA]</scope>
    <source>
        <strain evidence="3">CGMCC 4.7396</strain>
    </source>
</reference>